<dbReference type="Gene3D" id="3.90.1170.10">
    <property type="entry name" value="Ribosomal protein L10e/L16"/>
    <property type="match status" value="1"/>
</dbReference>
<dbReference type="InterPro" id="IPR000114">
    <property type="entry name" value="Ribosomal_uL16_bact-type"/>
</dbReference>
<dbReference type="HAMAP" id="MF_01342">
    <property type="entry name" value="Ribosomal_uL16"/>
    <property type="match status" value="1"/>
</dbReference>
<evidence type="ECO:0000256" key="2">
    <source>
        <dbReference type="ARBA" id="ARBA00022555"/>
    </source>
</evidence>
<dbReference type="SUPFAM" id="SSF54686">
    <property type="entry name" value="Ribosomal protein L16p/L10e"/>
    <property type="match status" value="1"/>
</dbReference>
<keyword evidence="5 8" id="KW-0689">Ribosomal protein</keyword>
<comment type="similarity">
    <text evidence="1 8 9">Belongs to the universal ribosomal protein uL16 family.</text>
</comment>
<evidence type="ECO:0000256" key="1">
    <source>
        <dbReference type="ARBA" id="ARBA00008931"/>
    </source>
</evidence>
<evidence type="ECO:0000256" key="4">
    <source>
        <dbReference type="ARBA" id="ARBA00022884"/>
    </source>
</evidence>
<keyword evidence="12" id="KW-1185">Reference proteome</keyword>
<dbReference type="RefSeq" id="WP_416207516.1">
    <property type="nucleotide sequence ID" value="NZ_JBBKTX010000040.1"/>
</dbReference>
<evidence type="ECO:0000313" key="11">
    <source>
        <dbReference type="EMBL" id="MFK4754722.1"/>
    </source>
</evidence>
<dbReference type="Pfam" id="PF00252">
    <property type="entry name" value="Ribosomal_L16"/>
    <property type="match status" value="1"/>
</dbReference>
<evidence type="ECO:0000256" key="3">
    <source>
        <dbReference type="ARBA" id="ARBA00022730"/>
    </source>
</evidence>
<evidence type="ECO:0000256" key="5">
    <source>
        <dbReference type="ARBA" id="ARBA00022980"/>
    </source>
</evidence>
<dbReference type="PRINTS" id="PR00060">
    <property type="entry name" value="RIBOSOMALL16"/>
</dbReference>
<dbReference type="EMBL" id="JBBKTX010000040">
    <property type="protein sequence ID" value="MFK4754722.1"/>
    <property type="molecule type" value="Genomic_DNA"/>
</dbReference>
<accession>A0ABW8NNZ9</accession>
<dbReference type="PANTHER" id="PTHR12220">
    <property type="entry name" value="50S/60S RIBOSOMAL PROTEIN L16"/>
    <property type="match status" value="1"/>
</dbReference>
<name>A0ABW8NNZ9_9GAMM</name>
<dbReference type="InterPro" id="IPR047873">
    <property type="entry name" value="Ribosomal_uL16"/>
</dbReference>
<dbReference type="InterPro" id="IPR036920">
    <property type="entry name" value="Ribosomal_uL16_sf"/>
</dbReference>
<evidence type="ECO:0000256" key="9">
    <source>
        <dbReference type="RuleBase" id="RU004413"/>
    </source>
</evidence>
<proteinExistence type="inferred from homology"/>
<comment type="subunit">
    <text evidence="8 10">Part of the 50S ribosomal subunit.</text>
</comment>
<evidence type="ECO:0000256" key="7">
    <source>
        <dbReference type="ARBA" id="ARBA00035198"/>
    </source>
</evidence>
<comment type="caution">
    <text evidence="11">The sequence shown here is derived from an EMBL/GenBank/DDBJ whole genome shotgun (WGS) entry which is preliminary data.</text>
</comment>
<dbReference type="GO" id="GO:0005840">
    <property type="term" value="C:ribosome"/>
    <property type="evidence" value="ECO:0007669"/>
    <property type="project" value="UniProtKB-KW"/>
</dbReference>
<evidence type="ECO:0000256" key="8">
    <source>
        <dbReference type="HAMAP-Rule" id="MF_01342"/>
    </source>
</evidence>
<keyword evidence="4 8" id="KW-0694">RNA-binding</keyword>
<evidence type="ECO:0000256" key="10">
    <source>
        <dbReference type="RuleBase" id="RU004414"/>
    </source>
</evidence>
<evidence type="ECO:0000313" key="12">
    <source>
        <dbReference type="Proteomes" id="UP001620597"/>
    </source>
</evidence>
<dbReference type="NCBIfam" id="TIGR01164">
    <property type="entry name" value="rplP_bact"/>
    <property type="match status" value="1"/>
</dbReference>
<protein>
    <recommendedName>
        <fullName evidence="7 8">Large ribosomal subunit protein uL16</fullName>
    </recommendedName>
</protein>
<dbReference type="CDD" id="cd01433">
    <property type="entry name" value="Ribosomal_L16_L10e"/>
    <property type="match status" value="1"/>
</dbReference>
<dbReference type="Proteomes" id="UP001620597">
    <property type="component" value="Unassembled WGS sequence"/>
</dbReference>
<evidence type="ECO:0000256" key="6">
    <source>
        <dbReference type="ARBA" id="ARBA00023274"/>
    </source>
</evidence>
<dbReference type="InterPro" id="IPR016180">
    <property type="entry name" value="Ribosomal_uL16_dom"/>
</dbReference>
<dbReference type="InterPro" id="IPR020798">
    <property type="entry name" value="Ribosomal_uL16_CS"/>
</dbReference>
<dbReference type="PANTHER" id="PTHR12220:SF13">
    <property type="entry name" value="LARGE RIBOSOMAL SUBUNIT PROTEIN UL16M"/>
    <property type="match status" value="1"/>
</dbReference>
<comment type="function">
    <text evidence="8 10">Binds 23S rRNA and is also seen to make contacts with the A and possibly P site tRNAs.</text>
</comment>
<gene>
    <name evidence="8 11" type="primary">rplP</name>
    <name evidence="11" type="ORF">WG929_20170</name>
</gene>
<dbReference type="PROSITE" id="PS00701">
    <property type="entry name" value="RIBOSOMAL_L16_2"/>
    <property type="match status" value="1"/>
</dbReference>
<sequence>MLLPKRTKFRKVQTGRNRGLAIRGSKVSFGEFALKATGRGRLTSRQIEAARRAMTRKVKRGGKIWIRVFPDKPITEKPLEVRMGKGKGNVEYWVCQIQPGRVLYEMEGVPEELAREAFSLAAAKLPFDTVFVKRTVL</sequence>
<reference evidence="11 12" key="1">
    <citation type="submission" date="2024-03" db="EMBL/GenBank/DDBJ databases">
        <title>High-quality draft genome sequence of Oceanobacter sp. wDCs-4.</title>
        <authorList>
            <person name="Dong C."/>
        </authorList>
    </citation>
    <scope>NUCLEOTIDE SEQUENCE [LARGE SCALE GENOMIC DNA]</scope>
    <source>
        <strain evidence="12">wDCs-4</strain>
    </source>
</reference>
<organism evidence="11 12">
    <name type="scientific">Oceanobacter antarcticus</name>
    <dbReference type="NCBI Taxonomy" id="3133425"/>
    <lineage>
        <taxon>Bacteria</taxon>
        <taxon>Pseudomonadati</taxon>
        <taxon>Pseudomonadota</taxon>
        <taxon>Gammaproteobacteria</taxon>
        <taxon>Oceanospirillales</taxon>
        <taxon>Oceanospirillaceae</taxon>
        <taxon>Oceanobacter</taxon>
    </lineage>
</organism>
<keyword evidence="6 8" id="KW-0687">Ribonucleoprotein</keyword>
<keyword evidence="2 8" id="KW-0820">tRNA-binding</keyword>
<keyword evidence="3 8" id="KW-0699">rRNA-binding</keyword>
<dbReference type="PROSITE" id="PS00586">
    <property type="entry name" value="RIBOSOMAL_L16_1"/>
    <property type="match status" value="1"/>
</dbReference>